<protein>
    <recommendedName>
        <fullName evidence="5">RNase H type-1 domain-containing protein</fullName>
    </recommendedName>
</protein>
<dbReference type="STRING" id="200361.A0A453SWV1"/>
<dbReference type="Pfam" id="PF13966">
    <property type="entry name" value="zf-RVT"/>
    <property type="match status" value="1"/>
</dbReference>
<reference evidence="4" key="2">
    <citation type="journal article" date="2017" name="Nat. Plants">
        <title>The Aegilops tauschii genome reveals multiple impacts of transposons.</title>
        <authorList>
            <person name="Zhao G."/>
            <person name="Zou C."/>
            <person name="Li K."/>
            <person name="Wang K."/>
            <person name="Li T."/>
            <person name="Gao L."/>
            <person name="Zhang X."/>
            <person name="Wang H."/>
            <person name="Yang Z."/>
            <person name="Liu X."/>
            <person name="Jiang W."/>
            <person name="Mao L."/>
            <person name="Kong X."/>
            <person name="Jiao Y."/>
            <person name="Jia J."/>
        </authorList>
    </citation>
    <scope>NUCLEOTIDE SEQUENCE [LARGE SCALE GENOMIC DNA]</scope>
    <source>
        <strain evidence="4">cv. AL8/78</strain>
    </source>
</reference>
<evidence type="ECO:0000259" key="2">
    <source>
        <dbReference type="Pfam" id="PF13966"/>
    </source>
</evidence>
<dbReference type="GO" id="GO:0003676">
    <property type="term" value="F:nucleic acid binding"/>
    <property type="evidence" value="ECO:0007669"/>
    <property type="project" value="InterPro"/>
</dbReference>
<dbReference type="GO" id="GO:0004523">
    <property type="term" value="F:RNA-DNA hybrid ribonuclease activity"/>
    <property type="evidence" value="ECO:0007669"/>
    <property type="project" value="InterPro"/>
</dbReference>
<dbReference type="CDD" id="cd06222">
    <property type="entry name" value="RNase_H_like"/>
    <property type="match status" value="1"/>
</dbReference>
<evidence type="ECO:0000313" key="3">
    <source>
        <dbReference type="EnsemblPlants" id="AET7Gv21131000.1"/>
    </source>
</evidence>
<reference evidence="3" key="5">
    <citation type="journal article" date="2021" name="G3 (Bethesda)">
        <title>Aegilops tauschii genome assembly Aet v5.0 features greater sequence contiguity and improved annotation.</title>
        <authorList>
            <person name="Wang L."/>
            <person name="Zhu T."/>
            <person name="Rodriguez J.C."/>
            <person name="Deal K.R."/>
            <person name="Dubcovsky J."/>
            <person name="McGuire P.E."/>
            <person name="Lux T."/>
            <person name="Spannagl M."/>
            <person name="Mayer K.F.X."/>
            <person name="Baldrich P."/>
            <person name="Meyers B.C."/>
            <person name="Huo N."/>
            <person name="Gu Y.Q."/>
            <person name="Zhou H."/>
            <person name="Devos K.M."/>
            <person name="Bennetzen J.L."/>
            <person name="Unver T."/>
            <person name="Budak H."/>
            <person name="Gulick P.J."/>
            <person name="Galiba G."/>
            <person name="Kalapos B."/>
            <person name="Nelson D.R."/>
            <person name="Li P."/>
            <person name="You F.M."/>
            <person name="Luo M.C."/>
            <person name="Dvorak J."/>
        </authorList>
    </citation>
    <scope>NUCLEOTIDE SEQUENCE [LARGE SCALE GENOMIC DNA]</scope>
    <source>
        <strain evidence="3">cv. AL8/78</strain>
    </source>
</reference>
<dbReference type="InterPro" id="IPR002156">
    <property type="entry name" value="RNaseH_domain"/>
</dbReference>
<dbReference type="Gramene" id="AET7Gv21131000.1">
    <property type="protein sequence ID" value="AET7Gv21131000.1"/>
    <property type="gene ID" value="AET7Gv21131000"/>
</dbReference>
<dbReference type="Proteomes" id="UP000015105">
    <property type="component" value="Chromosome 7D"/>
</dbReference>
<feature type="domain" description="Reverse transcriptase zinc-binding" evidence="2">
    <location>
        <begin position="61"/>
        <end position="158"/>
    </location>
</feature>
<evidence type="ECO:0000259" key="1">
    <source>
        <dbReference type="Pfam" id="PF13456"/>
    </source>
</evidence>
<dbReference type="InterPro" id="IPR044730">
    <property type="entry name" value="RNase_H-like_dom_plant"/>
</dbReference>
<dbReference type="Pfam" id="PF13456">
    <property type="entry name" value="RVT_3"/>
    <property type="match status" value="1"/>
</dbReference>
<keyword evidence="4" id="KW-1185">Reference proteome</keyword>
<dbReference type="InterPro" id="IPR036397">
    <property type="entry name" value="RNaseH_sf"/>
</dbReference>
<sequence length="432" mass="48955">MQGRCRIRFVSELLNEQGAWNQALLHDYFLPADVTEIMKIRTSPRLEEDTLAWGPSKYGVFSVKSAYQFGFDEAHRSATTGSSSRPDGARSCWQLIWSTEVPPTVRNFAWRVAIDSLPTWRNKHVRGLETTDLCPLCATETEDCFHSLCRCTFSRILWETMADVWTLPCITSMHNSDTEWLLHVLETLPEIERSMLLMMLWRAWYIRNEVIHHKPVPPMEASKRFLVSYLDSLIGIRTVLSSDPSKGKSVITYDIHPRRSHVITNVAHPKWIAPKAGWVQLCTDGSYADDGSAGAGMVLRDDKGSIIFSSCRQLFSCCEALEAELCACMEGLSFAIQRSVLRIMIEMDSIVAVKLIQAQEVDRSVYAPLTKEIRYLMCLRDSCITHINRSQNKVSDSLAKFARLEGRTMTWIGSGPSQALEFAVIDCMDLVI</sequence>
<organism evidence="3 4">
    <name type="scientific">Aegilops tauschii subsp. strangulata</name>
    <name type="common">Goatgrass</name>
    <dbReference type="NCBI Taxonomy" id="200361"/>
    <lineage>
        <taxon>Eukaryota</taxon>
        <taxon>Viridiplantae</taxon>
        <taxon>Streptophyta</taxon>
        <taxon>Embryophyta</taxon>
        <taxon>Tracheophyta</taxon>
        <taxon>Spermatophyta</taxon>
        <taxon>Magnoliopsida</taxon>
        <taxon>Liliopsida</taxon>
        <taxon>Poales</taxon>
        <taxon>Poaceae</taxon>
        <taxon>BOP clade</taxon>
        <taxon>Pooideae</taxon>
        <taxon>Triticodae</taxon>
        <taxon>Triticeae</taxon>
        <taxon>Triticinae</taxon>
        <taxon>Aegilops</taxon>
    </lineage>
</organism>
<dbReference type="SUPFAM" id="SSF53098">
    <property type="entry name" value="Ribonuclease H-like"/>
    <property type="match status" value="1"/>
</dbReference>
<dbReference type="Gene3D" id="3.30.420.10">
    <property type="entry name" value="Ribonuclease H-like superfamily/Ribonuclease H"/>
    <property type="match status" value="1"/>
</dbReference>
<reference evidence="3" key="3">
    <citation type="journal article" date="2017" name="Nature">
        <title>Genome sequence of the progenitor of the wheat D genome Aegilops tauschii.</title>
        <authorList>
            <person name="Luo M.C."/>
            <person name="Gu Y.Q."/>
            <person name="Puiu D."/>
            <person name="Wang H."/>
            <person name="Twardziok S.O."/>
            <person name="Deal K.R."/>
            <person name="Huo N."/>
            <person name="Zhu T."/>
            <person name="Wang L."/>
            <person name="Wang Y."/>
            <person name="McGuire P.E."/>
            <person name="Liu S."/>
            <person name="Long H."/>
            <person name="Ramasamy R.K."/>
            <person name="Rodriguez J.C."/>
            <person name="Van S.L."/>
            <person name="Yuan L."/>
            <person name="Wang Z."/>
            <person name="Xia Z."/>
            <person name="Xiao L."/>
            <person name="Anderson O.D."/>
            <person name="Ouyang S."/>
            <person name="Liang Y."/>
            <person name="Zimin A.V."/>
            <person name="Pertea G."/>
            <person name="Qi P."/>
            <person name="Bennetzen J.L."/>
            <person name="Dai X."/>
            <person name="Dawson M.W."/>
            <person name="Muller H.G."/>
            <person name="Kugler K."/>
            <person name="Rivarola-Duarte L."/>
            <person name="Spannagl M."/>
            <person name="Mayer K.F.X."/>
            <person name="Lu F.H."/>
            <person name="Bevan M.W."/>
            <person name="Leroy P."/>
            <person name="Li P."/>
            <person name="You F.M."/>
            <person name="Sun Q."/>
            <person name="Liu Z."/>
            <person name="Lyons E."/>
            <person name="Wicker T."/>
            <person name="Salzberg S.L."/>
            <person name="Devos K.M."/>
            <person name="Dvorak J."/>
        </authorList>
    </citation>
    <scope>NUCLEOTIDE SEQUENCE [LARGE SCALE GENOMIC DNA]</scope>
    <source>
        <strain evidence="3">cv. AL8/78</strain>
    </source>
</reference>
<proteinExistence type="predicted"/>
<dbReference type="PANTHER" id="PTHR47723">
    <property type="entry name" value="OS05G0353850 PROTEIN"/>
    <property type="match status" value="1"/>
</dbReference>
<dbReference type="InterPro" id="IPR026960">
    <property type="entry name" value="RVT-Znf"/>
</dbReference>
<accession>A0A453SWV1</accession>
<dbReference type="EnsemblPlants" id="AET7Gv21131000.1">
    <property type="protein sequence ID" value="AET7Gv21131000.1"/>
    <property type="gene ID" value="AET7Gv21131000"/>
</dbReference>
<evidence type="ECO:0008006" key="5">
    <source>
        <dbReference type="Google" id="ProtNLM"/>
    </source>
</evidence>
<name>A0A453SWV1_AEGTS</name>
<dbReference type="PANTHER" id="PTHR47723:SF24">
    <property type="entry name" value="RNASE H TYPE-1 DOMAIN-CONTAINING PROTEIN"/>
    <property type="match status" value="1"/>
</dbReference>
<dbReference type="InterPro" id="IPR012337">
    <property type="entry name" value="RNaseH-like_sf"/>
</dbReference>
<reference evidence="4" key="1">
    <citation type="journal article" date="2014" name="Science">
        <title>Ancient hybridizations among the ancestral genomes of bread wheat.</title>
        <authorList>
            <consortium name="International Wheat Genome Sequencing Consortium,"/>
            <person name="Marcussen T."/>
            <person name="Sandve S.R."/>
            <person name="Heier L."/>
            <person name="Spannagl M."/>
            <person name="Pfeifer M."/>
            <person name="Jakobsen K.S."/>
            <person name="Wulff B.B."/>
            <person name="Steuernagel B."/>
            <person name="Mayer K.F."/>
            <person name="Olsen O.A."/>
        </authorList>
    </citation>
    <scope>NUCLEOTIDE SEQUENCE [LARGE SCALE GENOMIC DNA]</scope>
    <source>
        <strain evidence="4">cv. AL8/78</strain>
    </source>
</reference>
<dbReference type="InterPro" id="IPR053151">
    <property type="entry name" value="RNase_H-like"/>
</dbReference>
<evidence type="ECO:0000313" key="4">
    <source>
        <dbReference type="Proteomes" id="UP000015105"/>
    </source>
</evidence>
<feature type="domain" description="RNase H type-1" evidence="1">
    <location>
        <begin position="283"/>
        <end position="402"/>
    </location>
</feature>
<reference evidence="3" key="4">
    <citation type="submission" date="2019-03" db="UniProtKB">
        <authorList>
            <consortium name="EnsemblPlants"/>
        </authorList>
    </citation>
    <scope>IDENTIFICATION</scope>
</reference>
<dbReference type="AlphaFoldDB" id="A0A453SWV1"/>